<accession>A0A4Y2EFX3</accession>
<sequence length="275" mass="31664">MRPLHGNTLLVLCNQLQYPAQEEGSWSPTKPRLYRQLYIIISSEPTNIQLLIQRAENLVVRWRQIRAIRRLGWLGDIMQPTSWQFVSNFGPNQSKEGDPKCKLDFPHYATKLNTKRAVICNKWANLRNVSYCGHIGPHIRMVFSSNRVSSLDPSNFEIESIPRVHSGLLNLPCMWVWRKLNLLPMAKRHLSGMVCKSEEGSPTQELVILTSRFEVTRGLFWDGPLNFEPRSDDEYDNRAGTTPALPVHPCGLETLWVSRWTWVMGTTPRKLGRCV</sequence>
<dbReference type="AlphaFoldDB" id="A0A4Y2EFX3"/>
<proteinExistence type="predicted"/>
<gene>
    <name evidence="1" type="ORF">AVEN_47188_1</name>
</gene>
<dbReference type="EMBL" id="BGPR01000574">
    <property type="protein sequence ID" value="GBM26988.1"/>
    <property type="molecule type" value="Genomic_DNA"/>
</dbReference>
<dbReference type="Proteomes" id="UP000499080">
    <property type="component" value="Unassembled WGS sequence"/>
</dbReference>
<evidence type="ECO:0000313" key="1">
    <source>
        <dbReference type="EMBL" id="GBM26988.1"/>
    </source>
</evidence>
<evidence type="ECO:0000313" key="2">
    <source>
        <dbReference type="Proteomes" id="UP000499080"/>
    </source>
</evidence>
<organism evidence="1 2">
    <name type="scientific">Araneus ventricosus</name>
    <name type="common">Orbweaver spider</name>
    <name type="synonym">Epeira ventricosa</name>
    <dbReference type="NCBI Taxonomy" id="182803"/>
    <lineage>
        <taxon>Eukaryota</taxon>
        <taxon>Metazoa</taxon>
        <taxon>Ecdysozoa</taxon>
        <taxon>Arthropoda</taxon>
        <taxon>Chelicerata</taxon>
        <taxon>Arachnida</taxon>
        <taxon>Araneae</taxon>
        <taxon>Araneomorphae</taxon>
        <taxon>Entelegynae</taxon>
        <taxon>Araneoidea</taxon>
        <taxon>Araneidae</taxon>
        <taxon>Araneus</taxon>
    </lineage>
</organism>
<keyword evidence="2" id="KW-1185">Reference proteome</keyword>
<reference evidence="1 2" key="1">
    <citation type="journal article" date="2019" name="Sci. Rep.">
        <title>Orb-weaving spider Araneus ventricosus genome elucidates the spidroin gene catalogue.</title>
        <authorList>
            <person name="Kono N."/>
            <person name="Nakamura H."/>
            <person name="Ohtoshi R."/>
            <person name="Moran D.A.P."/>
            <person name="Shinohara A."/>
            <person name="Yoshida Y."/>
            <person name="Fujiwara M."/>
            <person name="Mori M."/>
            <person name="Tomita M."/>
            <person name="Arakawa K."/>
        </authorList>
    </citation>
    <scope>NUCLEOTIDE SEQUENCE [LARGE SCALE GENOMIC DNA]</scope>
</reference>
<comment type="caution">
    <text evidence="1">The sequence shown here is derived from an EMBL/GenBank/DDBJ whole genome shotgun (WGS) entry which is preliminary data.</text>
</comment>
<protein>
    <submittedName>
        <fullName evidence="1">Uncharacterized protein</fullName>
    </submittedName>
</protein>
<name>A0A4Y2EFX3_ARAVE</name>